<dbReference type="CDD" id="cd04187">
    <property type="entry name" value="DPM1_like_bac"/>
    <property type="match status" value="1"/>
</dbReference>
<evidence type="ECO:0000313" key="9">
    <source>
        <dbReference type="EMBL" id="PTQ56267.1"/>
    </source>
</evidence>
<proteinExistence type="predicted"/>
<accession>A0A2R6Y0R8</accession>
<reference evidence="10" key="1">
    <citation type="journal article" date="2018" name="Sci. Rep.">
        <title>Lignite coal burning seam in the remote Altai Mountains harbors a hydrogen-driven thermophilic microbial community.</title>
        <authorList>
            <person name="Kadnikov V.V."/>
            <person name="Mardanov A.V."/>
            <person name="Ivasenko D.A."/>
            <person name="Antsiferov D.V."/>
            <person name="Beletsky A.V."/>
            <person name="Karnachuk O.V."/>
            <person name="Ravin N.V."/>
        </authorList>
    </citation>
    <scope>NUCLEOTIDE SEQUENCE [LARGE SCALE GENOMIC DNA]</scope>
</reference>
<dbReference type="GO" id="GO:0005886">
    <property type="term" value="C:plasma membrane"/>
    <property type="evidence" value="ECO:0007669"/>
    <property type="project" value="TreeGrafter"/>
</dbReference>
<dbReference type="InterPro" id="IPR001173">
    <property type="entry name" value="Glyco_trans_2-like"/>
</dbReference>
<name>A0A2R6Y0R8_9BACL</name>
<organism evidence="9 10">
    <name type="scientific">Candidatus Carbonibacillus altaicus</name>
    <dbReference type="NCBI Taxonomy" id="2163959"/>
    <lineage>
        <taxon>Bacteria</taxon>
        <taxon>Bacillati</taxon>
        <taxon>Bacillota</taxon>
        <taxon>Bacilli</taxon>
        <taxon>Bacillales</taxon>
        <taxon>Candidatus Carbonibacillus</taxon>
    </lineage>
</organism>
<keyword evidence="3 9" id="KW-0808">Transferase</keyword>
<keyword evidence="6 7" id="KW-0472">Membrane</keyword>
<evidence type="ECO:0000256" key="4">
    <source>
        <dbReference type="ARBA" id="ARBA00022692"/>
    </source>
</evidence>
<evidence type="ECO:0000313" key="10">
    <source>
        <dbReference type="Proteomes" id="UP000244338"/>
    </source>
</evidence>
<keyword evidence="5 7" id="KW-1133">Transmembrane helix</keyword>
<dbReference type="EMBL" id="PEBX01000036">
    <property type="protein sequence ID" value="PTQ56267.1"/>
    <property type="molecule type" value="Genomic_DNA"/>
</dbReference>
<keyword evidence="4 7" id="KW-0812">Transmembrane</keyword>
<evidence type="ECO:0000256" key="3">
    <source>
        <dbReference type="ARBA" id="ARBA00022679"/>
    </source>
</evidence>
<evidence type="ECO:0000256" key="5">
    <source>
        <dbReference type="ARBA" id="ARBA00022989"/>
    </source>
</evidence>
<sequence length="340" mass="38784">MNQPVVSIVVPCYDESETVPIFVQKVSDIISELQDENLISKDSFILFVDDGSTDNTWALIERYANLNKQIYGIRLTKNFGQQNALMAGYRNAHIASDVIISMDVDLQDDPNAIRDMILKHLEGYDVVYGVRSSRDKDKWFKRKTSFLFYKIMRRLGVHIIPDHAHYRLLSKKAVTALLRFEERNLFLQGIIPMLGLNQTVVYYKRNERSAGKSKYNLRKLVESALEGITSFTTIPLRFITIAGTSMLFNSLLMGVYSLGSKVLGLAYQGWTSIMLSLWFIGGILTLSLGIIGEYIGKIYIETKKRPRYFVKEKIFPFGGDKNNAKYSSKYSSVSDYNHNG</sequence>
<keyword evidence="2" id="KW-0328">Glycosyltransferase</keyword>
<gene>
    <name evidence="9" type="ORF">BSOLF_0544</name>
</gene>
<comment type="subcellular location">
    <subcellularLocation>
        <location evidence="1">Membrane</location>
        <topology evidence="1">Multi-pass membrane protein</topology>
    </subcellularLocation>
</comment>
<dbReference type="InterPro" id="IPR050256">
    <property type="entry name" value="Glycosyltransferase_2"/>
</dbReference>
<dbReference type="AlphaFoldDB" id="A0A2R6Y0R8"/>
<dbReference type="SUPFAM" id="SSF53448">
    <property type="entry name" value="Nucleotide-diphospho-sugar transferases"/>
    <property type="match status" value="1"/>
</dbReference>
<dbReference type="Proteomes" id="UP000244338">
    <property type="component" value="Unassembled WGS sequence"/>
</dbReference>
<protein>
    <submittedName>
        <fullName evidence="9">Glycosyltransferase</fullName>
    </submittedName>
</protein>
<feature type="transmembrane region" description="Helical" evidence="7">
    <location>
        <begin position="270"/>
        <end position="295"/>
    </location>
</feature>
<dbReference type="InterPro" id="IPR029044">
    <property type="entry name" value="Nucleotide-diphossugar_trans"/>
</dbReference>
<feature type="transmembrane region" description="Helical" evidence="7">
    <location>
        <begin position="238"/>
        <end position="258"/>
    </location>
</feature>
<dbReference type="PANTHER" id="PTHR48090:SF1">
    <property type="entry name" value="PROPHAGE BACTOPRENOL GLUCOSYL TRANSFERASE HOMOLOG"/>
    <property type="match status" value="1"/>
</dbReference>
<dbReference type="Gene3D" id="3.90.550.10">
    <property type="entry name" value="Spore Coat Polysaccharide Biosynthesis Protein SpsA, Chain A"/>
    <property type="match status" value="1"/>
</dbReference>
<dbReference type="GO" id="GO:0016757">
    <property type="term" value="F:glycosyltransferase activity"/>
    <property type="evidence" value="ECO:0007669"/>
    <property type="project" value="UniProtKB-KW"/>
</dbReference>
<evidence type="ECO:0000259" key="8">
    <source>
        <dbReference type="Pfam" id="PF00535"/>
    </source>
</evidence>
<evidence type="ECO:0000256" key="7">
    <source>
        <dbReference type="SAM" id="Phobius"/>
    </source>
</evidence>
<dbReference type="PANTHER" id="PTHR48090">
    <property type="entry name" value="UNDECAPRENYL-PHOSPHATE 4-DEOXY-4-FORMAMIDO-L-ARABINOSE TRANSFERASE-RELATED"/>
    <property type="match status" value="1"/>
</dbReference>
<evidence type="ECO:0000256" key="2">
    <source>
        <dbReference type="ARBA" id="ARBA00022676"/>
    </source>
</evidence>
<evidence type="ECO:0000256" key="6">
    <source>
        <dbReference type="ARBA" id="ARBA00023136"/>
    </source>
</evidence>
<evidence type="ECO:0000256" key="1">
    <source>
        <dbReference type="ARBA" id="ARBA00004141"/>
    </source>
</evidence>
<feature type="domain" description="Glycosyltransferase 2-like" evidence="8">
    <location>
        <begin position="7"/>
        <end position="174"/>
    </location>
</feature>
<dbReference type="Pfam" id="PF00535">
    <property type="entry name" value="Glycos_transf_2"/>
    <property type="match status" value="1"/>
</dbReference>
<comment type="caution">
    <text evidence="9">The sequence shown here is derived from an EMBL/GenBank/DDBJ whole genome shotgun (WGS) entry which is preliminary data.</text>
</comment>